<dbReference type="AlphaFoldDB" id="A0A508WVQ0"/>
<sequence>MPLEFTVGSSVRYVTLPCRLTVNNSDTMNDLAPRGFGLIQAPRCRL</sequence>
<proteinExistence type="predicted"/>
<evidence type="ECO:0000313" key="1">
    <source>
        <dbReference type="EMBL" id="VTZ60096.1"/>
    </source>
</evidence>
<gene>
    <name evidence="1" type="ORF">EMEDMD4_1310090</name>
</gene>
<accession>A0A508WVQ0</accession>
<reference evidence="1" key="1">
    <citation type="submission" date="2019-06" db="EMBL/GenBank/DDBJ databases">
        <authorList>
            <person name="Le Quere A."/>
            <person name="Colella S."/>
        </authorList>
    </citation>
    <scope>NUCLEOTIDE SEQUENCE</scope>
    <source>
        <strain evidence="1">EmedicaeMD41</strain>
    </source>
</reference>
<organism evidence="1">
    <name type="scientific">Sinorhizobium medicae</name>
    <dbReference type="NCBI Taxonomy" id="110321"/>
    <lineage>
        <taxon>Bacteria</taxon>
        <taxon>Pseudomonadati</taxon>
        <taxon>Pseudomonadota</taxon>
        <taxon>Alphaproteobacteria</taxon>
        <taxon>Hyphomicrobiales</taxon>
        <taxon>Rhizobiaceae</taxon>
        <taxon>Sinorhizobium/Ensifer group</taxon>
        <taxon>Sinorhizobium</taxon>
    </lineage>
</organism>
<protein>
    <submittedName>
        <fullName evidence="1">Uncharacterized protein</fullName>
    </submittedName>
</protein>
<name>A0A508WVQ0_9HYPH</name>
<dbReference type="Proteomes" id="UP000507954">
    <property type="component" value="Unassembled WGS sequence"/>
</dbReference>
<dbReference type="EMBL" id="CABFNB010000037">
    <property type="protein sequence ID" value="VTZ60096.1"/>
    <property type="molecule type" value="Genomic_DNA"/>
</dbReference>